<sequence>MKLKIYPCPGHCNVSMMTKTVAQYFGIIDEENITILPHVSANILDEIAMADENEKYIALNGCPSTCASMGYEDMGYELYEEIVMTPDYDLKHNQKYANLDDIDEEIRHVQESLDKIIAGC</sequence>
<accession>H6LC71</accession>
<dbReference type="Proteomes" id="UP000007177">
    <property type="component" value="Chromosome"/>
</dbReference>
<reference evidence="2" key="1">
    <citation type="submission" date="2011-07" db="EMBL/GenBank/DDBJ databases">
        <title>Complete genome sequence of Acetobacterium woodii.</title>
        <authorList>
            <person name="Poehlein A."/>
            <person name="Schmidt S."/>
            <person name="Kaster A.-K."/>
            <person name="Goenrich M."/>
            <person name="Vollmers J."/>
            <person name="Thuermer A."/>
            <person name="Gottschalk G."/>
            <person name="Thauer R.K."/>
            <person name="Daniel R."/>
            <person name="Mueller V."/>
        </authorList>
    </citation>
    <scope>NUCLEOTIDE SEQUENCE [LARGE SCALE GENOMIC DNA]</scope>
    <source>
        <strain evidence="2">ATCC 29683 / DSM 1030 / JCM 2381 / KCTC 1655 / WB1</strain>
    </source>
</reference>
<evidence type="ECO:0008006" key="3">
    <source>
        <dbReference type="Google" id="ProtNLM"/>
    </source>
</evidence>
<dbReference type="KEGG" id="awo:Awo_c22450"/>
<dbReference type="eggNOG" id="COG4273">
    <property type="taxonomic scope" value="Bacteria"/>
</dbReference>
<keyword evidence="2" id="KW-1185">Reference proteome</keyword>
<name>H6LC71_ACEWD</name>
<dbReference type="InterPro" id="IPR014958">
    <property type="entry name" value="DGC"/>
</dbReference>
<dbReference type="HOGENOM" id="CLU_143943_4_0_9"/>
<gene>
    <name evidence="1" type="ordered locus">Awo_c22450</name>
</gene>
<reference evidence="1 2" key="2">
    <citation type="journal article" date="2012" name="PLoS ONE">
        <title>An ancient pathway combining carbon dioxide fixation with the generation and utilization of a sodium ion gradient for ATP synthesis.</title>
        <authorList>
            <person name="Poehlein A."/>
            <person name="Schmidt S."/>
            <person name="Kaster A.K."/>
            <person name="Goenrich M."/>
            <person name="Vollmers J."/>
            <person name="Thurmer A."/>
            <person name="Bertsch J."/>
            <person name="Schuchmann K."/>
            <person name="Voigt B."/>
            <person name="Hecker M."/>
            <person name="Daniel R."/>
            <person name="Thauer R.K."/>
            <person name="Gottschalk G."/>
            <person name="Muller V."/>
        </authorList>
    </citation>
    <scope>NUCLEOTIDE SEQUENCE [LARGE SCALE GENOMIC DNA]</scope>
    <source>
        <strain evidence="2">ATCC 29683 / DSM 1030 / JCM 2381 / KCTC 1655 / WB1</strain>
    </source>
</reference>
<organism evidence="1 2">
    <name type="scientific">Acetobacterium woodii (strain ATCC 29683 / DSM 1030 / JCM 2381 / KCTC 1655 / WB1)</name>
    <dbReference type="NCBI Taxonomy" id="931626"/>
    <lineage>
        <taxon>Bacteria</taxon>
        <taxon>Bacillati</taxon>
        <taxon>Bacillota</taxon>
        <taxon>Clostridia</taxon>
        <taxon>Eubacteriales</taxon>
        <taxon>Eubacteriaceae</taxon>
        <taxon>Acetobacterium</taxon>
    </lineage>
</organism>
<dbReference type="OrthoDB" id="1682385at2"/>
<dbReference type="EMBL" id="CP002987">
    <property type="protein sequence ID" value="AFA49019.1"/>
    <property type="molecule type" value="Genomic_DNA"/>
</dbReference>
<proteinExistence type="predicted"/>
<dbReference type="AlphaFoldDB" id="H6LC71"/>
<dbReference type="Pfam" id="PF08859">
    <property type="entry name" value="DGC"/>
    <property type="match status" value="1"/>
</dbReference>
<dbReference type="RefSeq" id="WP_014356619.1">
    <property type="nucleotide sequence ID" value="NC_016894.1"/>
</dbReference>
<evidence type="ECO:0000313" key="2">
    <source>
        <dbReference type="Proteomes" id="UP000007177"/>
    </source>
</evidence>
<protein>
    <recommendedName>
        <fullName evidence="3">DGC domain containing protein</fullName>
    </recommendedName>
</protein>
<evidence type="ECO:0000313" key="1">
    <source>
        <dbReference type="EMBL" id="AFA49019.1"/>
    </source>
</evidence>